<gene>
    <name evidence="9" type="ORF">K7X08_008149</name>
</gene>
<comment type="similarity">
    <text evidence="1">Belongs to the disease resistance NB-LRR family.</text>
</comment>
<protein>
    <recommendedName>
        <fullName evidence="8">Disease resistance N-terminal domain-containing protein</fullName>
    </recommendedName>
</protein>
<dbReference type="OrthoDB" id="3027644at2759"/>
<dbReference type="AlphaFoldDB" id="A0A9Q1MT50"/>
<reference evidence="10" key="1">
    <citation type="journal article" date="2023" name="Proc. Natl. Acad. Sci. U.S.A.">
        <title>Genomic and structural basis for evolution of tropane alkaloid biosynthesis.</title>
        <authorList>
            <person name="Wanga Y.-J."/>
            <person name="Taina T."/>
            <person name="Yua J.-Y."/>
            <person name="Lia J."/>
            <person name="Xua B."/>
            <person name="Chenc J."/>
            <person name="D'Auriad J.C."/>
            <person name="Huanga J.-P."/>
            <person name="Huanga S.-X."/>
        </authorList>
    </citation>
    <scope>NUCLEOTIDE SEQUENCE [LARGE SCALE GENOMIC DNA]</scope>
    <source>
        <strain evidence="10">cv. KIB-2019</strain>
    </source>
</reference>
<evidence type="ECO:0000256" key="5">
    <source>
        <dbReference type="ARBA" id="ARBA00022821"/>
    </source>
</evidence>
<dbReference type="Proteomes" id="UP001152561">
    <property type="component" value="Unassembled WGS sequence"/>
</dbReference>
<keyword evidence="3" id="KW-0677">Repeat</keyword>
<keyword evidence="6" id="KW-0067">ATP-binding</keyword>
<dbReference type="GO" id="GO:0005524">
    <property type="term" value="F:ATP binding"/>
    <property type="evidence" value="ECO:0007669"/>
    <property type="project" value="UniProtKB-KW"/>
</dbReference>
<accession>A0A9Q1MT50</accession>
<evidence type="ECO:0000256" key="6">
    <source>
        <dbReference type="ARBA" id="ARBA00022840"/>
    </source>
</evidence>
<proteinExistence type="inferred from homology"/>
<evidence type="ECO:0000259" key="8">
    <source>
        <dbReference type="Pfam" id="PF18052"/>
    </source>
</evidence>
<dbReference type="PANTHER" id="PTHR19338:SF62">
    <property type="entry name" value="DISEASE RESISTANCE PROTEIN RGA2-LIKE"/>
    <property type="match status" value="1"/>
</dbReference>
<evidence type="ECO:0000256" key="4">
    <source>
        <dbReference type="ARBA" id="ARBA00022741"/>
    </source>
</evidence>
<feature type="domain" description="Disease resistance N-terminal" evidence="8">
    <location>
        <begin position="5"/>
        <end position="90"/>
    </location>
</feature>
<dbReference type="GO" id="GO:0006952">
    <property type="term" value="P:defense response"/>
    <property type="evidence" value="ECO:0007669"/>
    <property type="project" value="UniProtKB-KW"/>
</dbReference>
<keyword evidence="2" id="KW-0433">Leucine-rich repeat</keyword>
<evidence type="ECO:0000256" key="2">
    <source>
        <dbReference type="ARBA" id="ARBA00022614"/>
    </source>
</evidence>
<evidence type="ECO:0000313" key="9">
    <source>
        <dbReference type="EMBL" id="KAJ8565573.1"/>
    </source>
</evidence>
<evidence type="ECO:0000256" key="3">
    <source>
        <dbReference type="ARBA" id="ARBA00022737"/>
    </source>
</evidence>
<dbReference type="Gene3D" id="1.20.5.4130">
    <property type="match status" value="1"/>
</dbReference>
<dbReference type="PANTHER" id="PTHR19338">
    <property type="entry name" value="TRANSLOCASE OF INNER MITOCHONDRIAL MEMBRANE 13 HOMOLOG"/>
    <property type="match status" value="1"/>
</dbReference>
<feature type="compositionally biased region" description="Basic and acidic residues" evidence="7">
    <location>
        <begin position="296"/>
        <end position="305"/>
    </location>
</feature>
<feature type="compositionally biased region" description="Acidic residues" evidence="7">
    <location>
        <begin position="229"/>
        <end position="288"/>
    </location>
</feature>
<keyword evidence="10" id="KW-1185">Reference proteome</keyword>
<evidence type="ECO:0000256" key="7">
    <source>
        <dbReference type="SAM" id="MobiDB-lite"/>
    </source>
</evidence>
<sequence>MADIAVNFLVKNLMQLLRDNAELIVGVKGEAENLLQDLSEFSAFLKQAAKLRNKNEVLKELVKSIRKVVNHAEDAIDKFVIEAKLHKDKELTRFDNIVHYRRVRDVVVDIKGIRDRVREIRLNNAHGLQALQDHDDPFNRGGEERQPHVVGKNDVVGFDEEAEKVIDRLLEGSDDLEVIPVEKKHAYIFELIRAAIRVDALKYPAEFEKHKNKILKLIMDPRISNDDLILSDDKEEDDDSVGDEDEVMDVEEDEDEDEVMDVEEEEDNNVEDKEEDDDSVADKEEDDEKAFNVDQESEKEKESSQRTRLLLLWDHEQTRSR</sequence>
<comment type="caution">
    <text evidence="9">The sequence shown here is derived from an EMBL/GenBank/DDBJ whole genome shotgun (WGS) entry which is preliminary data.</text>
</comment>
<evidence type="ECO:0000256" key="1">
    <source>
        <dbReference type="ARBA" id="ARBA00008894"/>
    </source>
</evidence>
<keyword evidence="4" id="KW-0547">Nucleotide-binding</keyword>
<organism evidence="9 10">
    <name type="scientific">Anisodus acutangulus</name>
    <dbReference type="NCBI Taxonomy" id="402998"/>
    <lineage>
        <taxon>Eukaryota</taxon>
        <taxon>Viridiplantae</taxon>
        <taxon>Streptophyta</taxon>
        <taxon>Embryophyta</taxon>
        <taxon>Tracheophyta</taxon>
        <taxon>Spermatophyta</taxon>
        <taxon>Magnoliopsida</taxon>
        <taxon>eudicotyledons</taxon>
        <taxon>Gunneridae</taxon>
        <taxon>Pentapetalae</taxon>
        <taxon>asterids</taxon>
        <taxon>lamiids</taxon>
        <taxon>Solanales</taxon>
        <taxon>Solanaceae</taxon>
        <taxon>Solanoideae</taxon>
        <taxon>Hyoscyameae</taxon>
        <taxon>Anisodus</taxon>
    </lineage>
</organism>
<evidence type="ECO:0000313" key="10">
    <source>
        <dbReference type="Proteomes" id="UP001152561"/>
    </source>
</evidence>
<feature type="region of interest" description="Disordered" evidence="7">
    <location>
        <begin position="228"/>
        <end position="321"/>
    </location>
</feature>
<dbReference type="InterPro" id="IPR041118">
    <property type="entry name" value="Rx_N"/>
</dbReference>
<dbReference type="InterPro" id="IPR038005">
    <property type="entry name" value="RX-like_CC"/>
</dbReference>
<name>A0A9Q1MT50_9SOLA</name>
<dbReference type="CDD" id="cd14798">
    <property type="entry name" value="RX-CC_like"/>
    <property type="match status" value="1"/>
</dbReference>
<keyword evidence="5" id="KW-0611">Plant defense</keyword>
<dbReference type="Pfam" id="PF18052">
    <property type="entry name" value="Rx_N"/>
    <property type="match status" value="1"/>
</dbReference>
<dbReference type="EMBL" id="JAJAGQ010000004">
    <property type="protein sequence ID" value="KAJ8565573.1"/>
    <property type="molecule type" value="Genomic_DNA"/>
</dbReference>